<proteinExistence type="predicted"/>
<dbReference type="AlphaFoldDB" id="A0A0F8ZT17"/>
<reference evidence="2" key="1">
    <citation type="journal article" date="2015" name="Nature">
        <title>Complex archaea that bridge the gap between prokaryotes and eukaryotes.</title>
        <authorList>
            <person name="Spang A."/>
            <person name="Saw J.H."/>
            <person name="Jorgensen S.L."/>
            <person name="Zaremba-Niedzwiedzka K."/>
            <person name="Martijn J."/>
            <person name="Lind A.E."/>
            <person name="van Eijk R."/>
            <person name="Schleper C."/>
            <person name="Guy L."/>
            <person name="Ettema T.J."/>
        </authorList>
    </citation>
    <scope>NUCLEOTIDE SEQUENCE</scope>
</reference>
<dbReference type="EMBL" id="LAZR01058592">
    <property type="protein sequence ID" value="KKK69554.1"/>
    <property type="molecule type" value="Genomic_DNA"/>
</dbReference>
<sequence length="37" mass="4098">VKMPPGRNGATLGGDHEDRGKPATITYFRKTGDRHIF</sequence>
<gene>
    <name evidence="2" type="ORF">LCGC14_2932890</name>
</gene>
<protein>
    <submittedName>
        <fullName evidence="2">Uncharacterized protein</fullName>
    </submittedName>
</protein>
<organism evidence="2">
    <name type="scientific">marine sediment metagenome</name>
    <dbReference type="NCBI Taxonomy" id="412755"/>
    <lineage>
        <taxon>unclassified sequences</taxon>
        <taxon>metagenomes</taxon>
        <taxon>ecological metagenomes</taxon>
    </lineage>
</organism>
<name>A0A0F8ZT17_9ZZZZ</name>
<feature type="non-terminal residue" evidence="2">
    <location>
        <position position="1"/>
    </location>
</feature>
<evidence type="ECO:0000256" key="1">
    <source>
        <dbReference type="SAM" id="MobiDB-lite"/>
    </source>
</evidence>
<feature type="region of interest" description="Disordered" evidence="1">
    <location>
        <begin position="1"/>
        <end position="22"/>
    </location>
</feature>
<comment type="caution">
    <text evidence="2">The sequence shown here is derived from an EMBL/GenBank/DDBJ whole genome shotgun (WGS) entry which is preliminary data.</text>
</comment>
<evidence type="ECO:0000313" key="2">
    <source>
        <dbReference type="EMBL" id="KKK69554.1"/>
    </source>
</evidence>
<accession>A0A0F8ZT17</accession>